<evidence type="ECO:0000313" key="2">
    <source>
        <dbReference type="EMBL" id="GIO36862.1"/>
    </source>
</evidence>
<organism evidence="2 3">
    <name type="scientific">Paenibacillus antibioticophila</name>
    <dbReference type="NCBI Taxonomy" id="1274374"/>
    <lineage>
        <taxon>Bacteria</taxon>
        <taxon>Bacillati</taxon>
        <taxon>Bacillota</taxon>
        <taxon>Bacilli</taxon>
        <taxon>Bacillales</taxon>
        <taxon>Paenibacillaceae</taxon>
        <taxon>Paenibacillus</taxon>
    </lineage>
</organism>
<name>A0A919XUF6_9BACL</name>
<accession>A0A919XUF6</accession>
<dbReference type="GO" id="GO:0016747">
    <property type="term" value="F:acyltransferase activity, transferring groups other than amino-acyl groups"/>
    <property type="evidence" value="ECO:0007669"/>
    <property type="project" value="InterPro"/>
</dbReference>
<evidence type="ECO:0000259" key="1">
    <source>
        <dbReference type="PROSITE" id="PS51186"/>
    </source>
</evidence>
<dbReference type="InterPro" id="IPR000182">
    <property type="entry name" value="GNAT_dom"/>
</dbReference>
<dbReference type="SUPFAM" id="SSF55729">
    <property type="entry name" value="Acyl-CoA N-acyltransferases (Nat)"/>
    <property type="match status" value="1"/>
</dbReference>
<dbReference type="Proteomes" id="UP000681162">
    <property type="component" value="Unassembled WGS sequence"/>
</dbReference>
<dbReference type="RefSeq" id="WP_212939180.1">
    <property type="nucleotide sequence ID" value="NZ_BORR01000005.1"/>
</dbReference>
<dbReference type="Gene3D" id="3.40.630.30">
    <property type="match status" value="1"/>
</dbReference>
<proteinExistence type="predicted"/>
<dbReference type="PROSITE" id="PS51186">
    <property type="entry name" value="GNAT"/>
    <property type="match status" value="1"/>
</dbReference>
<dbReference type="Pfam" id="PF13527">
    <property type="entry name" value="Acetyltransf_9"/>
    <property type="match status" value="1"/>
</dbReference>
<keyword evidence="3" id="KW-1185">Reference proteome</keyword>
<feature type="domain" description="N-acetyltransferase" evidence="1">
    <location>
        <begin position="1"/>
        <end position="147"/>
    </location>
</feature>
<gene>
    <name evidence="2" type="ORF">J41TS12_17230</name>
</gene>
<dbReference type="AlphaFoldDB" id="A0A919XUF6"/>
<dbReference type="CDD" id="cd04301">
    <property type="entry name" value="NAT_SF"/>
    <property type="match status" value="1"/>
</dbReference>
<evidence type="ECO:0000313" key="3">
    <source>
        <dbReference type="Proteomes" id="UP000681162"/>
    </source>
</evidence>
<dbReference type="InterPro" id="IPR016181">
    <property type="entry name" value="Acyl_CoA_acyltransferase"/>
</dbReference>
<protein>
    <recommendedName>
        <fullName evidence="1">N-acetyltransferase domain-containing protein</fullName>
    </recommendedName>
</protein>
<dbReference type="EMBL" id="BORR01000005">
    <property type="protein sequence ID" value="GIO36862.1"/>
    <property type="molecule type" value="Genomic_DNA"/>
</dbReference>
<sequence length="354" mass="38674">MQIRKVCKHELAQAAELANKVFRSNRSPIMGSAFPALFQPGIVHSFGAFDDQGKLRAFMGMAPLQIRTEAGVVNAFAIGSVCTDPEFRGAGLASKLLEQCQAYARISSAPLLFISGDRSLYTRNGAAYFGQSLRFELHAGSLIPQDSQKESPYIISDFTASDIFTLHRLLEQKPAALGWSVAELEQYVDAAPYAAVSDQFPCFRTAASSSGEIVGIAMFSIPSTDTSSVNAEQESKGRLLEWAGDPESIIAILHNVLSSQQLDGLTITLPWQDQALSSLLHNYSSQPVAERNAGTVMIVDGPELLRQLGHDRQADLTAEELCSCLFDPQSPYRKEDRSSLPLVPLPYMYGLFFI</sequence>
<comment type="caution">
    <text evidence="2">The sequence shown here is derived from an EMBL/GenBank/DDBJ whole genome shotgun (WGS) entry which is preliminary data.</text>
</comment>
<reference evidence="2 3" key="1">
    <citation type="submission" date="2021-03" db="EMBL/GenBank/DDBJ databases">
        <title>Antimicrobial resistance genes in bacteria isolated from Japanese honey, and their potential for conferring macrolide and lincosamide resistance in the American foulbrood pathogen Paenibacillus larvae.</title>
        <authorList>
            <person name="Okamoto M."/>
            <person name="Kumagai M."/>
            <person name="Kanamori H."/>
            <person name="Takamatsu D."/>
        </authorList>
    </citation>
    <scope>NUCLEOTIDE SEQUENCE [LARGE SCALE GENOMIC DNA]</scope>
    <source>
        <strain evidence="2 3">J41TS12</strain>
    </source>
</reference>